<accession>F2LRI7</accession>
<dbReference type="CDD" id="cd16400">
    <property type="entry name" value="ParB_Srx_like_nuclease"/>
    <property type="match status" value="1"/>
</dbReference>
<dbReference type="SMART" id="SM00470">
    <property type="entry name" value="ParB"/>
    <property type="match status" value="1"/>
</dbReference>
<dbReference type="SUPFAM" id="SSF110849">
    <property type="entry name" value="ParB/Sulfiredoxin"/>
    <property type="match status" value="1"/>
</dbReference>
<protein>
    <recommendedName>
        <fullName evidence="1">ParB-like N-terminal domain-containing protein</fullName>
    </recommendedName>
</protein>
<dbReference type="Proteomes" id="UP000008316">
    <property type="component" value="Plasmid bgla_1p"/>
</dbReference>
<keyword evidence="3" id="KW-1185">Reference proteome</keyword>
<reference evidence="2 3" key="1">
    <citation type="journal article" date="2011" name="J. Bacteriol.">
        <title>Complete genome sequence of Burkholderia gladioli BSR3.</title>
        <authorList>
            <person name="Seo Y.S."/>
            <person name="Lim J."/>
            <person name="Choi B.S."/>
            <person name="Kim H."/>
            <person name="Goo E."/>
            <person name="Lee B."/>
            <person name="Lim J.S."/>
            <person name="Choi I.Y."/>
            <person name="Moon J.S."/>
            <person name="Kim J."/>
            <person name="Hwang I."/>
        </authorList>
    </citation>
    <scope>NUCLEOTIDE SEQUENCE [LARGE SCALE GENOMIC DNA]</scope>
    <source>
        <strain evidence="3">BSR3</strain>
    </source>
</reference>
<keyword evidence="2" id="KW-0614">Plasmid</keyword>
<dbReference type="EMBL" id="CP002601">
    <property type="protein sequence ID" value="AEA65481.1"/>
    <property type="molecule type" value="Genomic_DNA"/>
</dbReference>
<gene>
    <name evidence="2" type="ordered locus">bgla_1p0760</name>
</gene>
<dbReference type="RefSeq" id="WP_013699863.1">
    <property type="nucleotide sequence ID" value="NC_015382.1"/>
</dbReference>
<evidence type="ECO:0000313" key="2">
    <source>
        <dbReference type="EMBL" id="AEA65481.1"/>
    </source>
</evidence>
<dbReference type="HOGENOM" id="CLU_134838_0_0_4"/>
<proteinExistence type="predicted"/>
<geneLocation type="plasmid" evidence="2 3">
    <name>bgla_1p</name>
</geneLocation>
<dbReference type="InterPro" id="IPR036086">
    <property type="entry name" value="ParB/Sulfiredoxin_sf"/>
</dbReference>
<name>F2LRI7_BURGS</name>
<evidence type="ECO:0000259" key="1">
    <source>
        <dbReference type="SMART" id="SM00470"/>
    </source>
</evidence>
<organism evidence="2 3">
    <name type="scientific">Burkholderia gladioli (strain BSR3)</name>
    <dbReference type="NCBI Taxonomy" id="999541"/>
    <lineage>
        <taxon>Bacteria</taxon>
        <taxon>Pseudomonadati</taxon>
        <taxon>Pseudomonadota</taxon>
        <taxon>Betaproteobacteria</taxon>
        <taxon>Burkholderiales</taxon>
        <taxon>Burkholderiaceae</taxon>
        <taxon>Burkholderia</taxon>
    </lineage>
</organism>
<dbReference type="InterPro" id="IPR003115">
    <property type="entry name" value="ParB_N"/>
</dbReference>
<evidence type="ECO:0000313" key="3">
    <source>
        <dbReference type="Proteomes" id="UP000008316"/>
    </source>
</evidence>
<sequence length="157" mass="17936">MNEARGTAALRLSRRIILLPPARLRPTEAFIEARVREVSLEIEAAGYWRHPVWVERTSGVIMDGHHRREFALRRGYARVPCLMLDYSQVVLESRRPELDLGPIDVILRGLTRSPYPAKTTRHRLRDDDTFDCRVSLVQLRDGPASDNVHGMPAATDQ</sequence>
<dbReference type="Gene3D" id="3.90.1530.10">
    <property type="entry name" value="Conserved hypothetical protein from pyrococcus furiosus pfu- 392566-001, ParB domain"/>
    <property type="match status" value="1"/>
</dbReference>
<feature type="domain" description="ParB-like N-terminal" evidence="1">
    <location>
        <begin position="17"/>
        <end position="100"/>
    </location>
</feature>
<dbReference type="KEGG" id="bgd:bgla_1p0760"/>
<dbReference type="AlphaFoldDB" id="F2LRI7"/>